<organism evidence="7 8">
    <name type="scientific">Planococcus versutus</name>
    <dbReference type="NCBI Taxonomy" id="1302659"/>
    <lineage>
        <taxon>Bacteria</taxon>
        <taxon>Bacillati</taxon>
        <taxon>Bacillota</taxon>
        <taxon>Bacilli</taxon>
        <taxon>Bacillales</taxon>
        <taxon>Caryophanaceae</taxon>
        <taxon>Planococcus</taxon>
    </lineage>
</organism>
<keyword evidence="6" id="KW-1133">Transmembrane helix</keyword>
<evidence type="ECO:0000256" key="4">
    <source>
        <dbReference type="PIRSR" id="PIRSR001227-1"/>
    </source>
</evidence>
<dbReference type="EMBL" id="CP016540">
    <property type="protein sequence ID" value="ANU26467.1"/>
    <property type="molecule type" value="Genomic_DNA"/>
</dbReference>
<sequence>MDKKVKKRKWLKRLLVVLGIVVTIAIAALIFVNVYIAKSKPLIEGEATVEILDNNATVIRDEIGVPHIKTETDADLYRAQGYVQAQDRLFQMDLSRRQASGQLAEVIGADAVDTDKFFRTFSLRDAAEKSWSGYDEEAQQVLEWFAEGVNAYIDEAKKNNDLSYEFALLGYEPTEWTPVDSLTIGKFMAYDLGGHWNTLAVRHWALNEFPEDKAAELFINYPENAPAILAANKQQPVQVAGEFDASVIPPEFNGSNNWVVSGDKTASGKPLLADDPHLGLSTPSIWYQMHLESPKQNVSGVIFAGVPGIILGHNEKIAWGVTNVGPDVQDLYIETPKPEDPTQFEYEGKWEKAEVRKEPIKIKDKKTEDFEVLVTRHGPVVSNILYDDEDPGAVFSMQWTALEPTLELQAVLNFNKASNWEEFELALEDFQAPAQNFVFASTDGTIAYKANGRIPIRKTGDGQLPVPGNSAEYGWEGYVPFDELPRSVNPKNGFIATANNEVIDDSYPYHITDFWAQPYRYERIAEVLEASDKLTAEDMMNLQMDQKNLYAAEFLKDMISTVRNNTDDYDEVLALLEKWDQVDDKDQGAPLVFHTWIKQLPETLLADEFPKDVFKMLDGKNHITDEMMRDAFKGTEGIWVREYGGIEKWLVDSLETAVAEIEEEQGNDPADWKWGEHHQLTFPHPLAGASPIFEKLLNPKPVPIGGSNVTVQAAASTADGNVNHGASWRFVADLADLSSAYHIVGPGLSGHMKSDYYHNQVDDWAQGDYHETEIGESVEGSTLILTAE</sequence>
<dbReference type="InterPro" id="IPR029055">
    <property type="entry name" value="Ntn_hydrolases_N"/>
</dbReference>
<comment type="similarity">
    <text evidence="1">Belongs to the peptidase S45 family.</text>
</comment>
<keyword evidence="6" id="KW-0812">Transmembrane</keyword>
<evidence type="ECO:0000256" key="6">
    <source>
        <dbReference type="SAM" id="Phobius"/>
    </source>
</evidence>
<accession>A0A1B1RZW5</accession>
<dbReference type="GO" id="GO:0017000">
    <property type="term" value="P:antibiotic biosynthetic process"/>
    <property type="evidence" value="ECO:0007669"/>
    <property type="project" value="InterPro"/>
</dbReference>
<dbReference type="RefSeq" id="WP_049695211.1">
    <property type="nucleotide sequence ID" value="NZ_CP016540.2"/>
</dbReference>
<keyword evidence="2" id="KW-0378">Hydrolase</keyword>
<dbReference type="InterPro" id="IPR043147">
    <property type="entry name" value="Penicillin_amidase_A-knob"/>
</dbReference>
<dbReference type="AlphaFoldDB" id="A0A1B1RZW5"/>
<protein>
    <submittedName>
        <fullName evidence="7">Penicillin acylase family protein</fullName>
    </submittedName>
</protein>
<evidence type="ECO:0000256" key="3">
    <source>
        <dbReference type="ARBA" id="ARBA00023145"/>
    </source>
</evidence>
<feature type="active site" description="Nucleophile" evidence="4">
    <location>
        <position position="255"/>
    </location>
</feature>
<evidence type="ECO:0000313" key="7">
    <source>
        <dbReference type="EMBL" id="ANU26467.1"/>
    </source>
</evidence>
<dbReference type="Gene3D" id="2.30.120.10">
    <property type="match status" value="1"/>
</dbReference>
<feature type="binding site" evidence="5">
    <location>
        <position position="330"/>
    </location>
    <ligand>
        <name>Ca(2+)</name>
        <dbReference type="ChEBI" id="CHEBI:29108"/>
    </ligand>
</feature>
<dbReference type="Pfam" id="PF01804">
    <property type="entry name" value="Penicil_amidase"/>
    <property type="match status" value="1"/>
</dbReference>
<evidence type="ECO:0000256" key="1">
    <source>
        <dbReference type="ARBA" id="ARBA00006586"/>
    </source>
</evidence>
<feature type="binding site" evidence="5">
    <location>
        <position position="327"/>
    </location>
    <ligand>
        <name>Ca(2+)</name>
        <dbReference type="ChEBI" id="CHEBI:29108"/>
    </ligand>
</feature>
<dbReference type="SUPFAM" id="SSF56235">
    <property type="entry name" value="N-terminal nucleophile aminohydrolases (Ntn hydrolases)"/>
    <property type="match status" value="1"/>
</dbReference>
<evidence type="ECO:0000256" key="2">
    <source>
        <dbReference type="ARBA" id="ARBA00022801"/>
    </source>
</evidence>
<keyword evidence="5" id="KW-0479">Metal-binding</keyword>
<gene>
    <name evidence="7" type="ORF">I858_005445</name>
</gene>
<keyword evidence="3" id="KW-0865">Zymogen</keyword>
<keyword evidence="5" id="KW-0106">Calcium</keyword>
<dbReference type="OrthoDB" id="9759796at2"/>
<dbReference type="Gene3D" id="1.10.439.10">
    <property type="entry name" value="Penicillin Amidohydrolase, domain 1"/>
    <property type="match status" value="1"/>
</dbReference>
<dbReference type="STRING" id="1302659.I858_005445"/>
<dbReference type="Gene3D" id="3.60.20.10">
    <property type="entry name" value="Glutamine Phosphoribosylpyrophosphate, subunit 1, domain 1"/>
    <property type="match status" value="1"/>
</dbReference>
<dbReference type="GO" id="GO:0046872">
    <property type="term" value="F:metal ion binding"/>
    <property type="evidence" value="ECO:0007669"/>
    <property type="project" value="UniProtKB-KW"/>
</dbReference>
<dbReference type="Proteomes" id="UP000053354">
    <property type="component" value="Chromosome"/>
</dbReference>
<proteinExistence type="inferred from homology"/>
<dbReference type="InterPro" id="IPR002692">
    <property type="entry name" value="S45"/>
</dbReference>
<dbReference type="PIRSF" id="PIRSF001227">
    <property type="entry name" value="Pen_acylase"/>
    <property type="match status" value="1"/>
</dbReference>
<feature type="transmembrane region" description="Helical" evidence="6">
    <location>
        <begin position="14"/>
        <end position="36"/>
    </location>
</feature>
<evidence type="ECO:0000313" key="8">
    <source>
        <dbReference type="Proteomes" id="UP000053354"/>
    </source>
</evidence>
<dbReference type="GO" id="GO:0016811">
    <property type="term" value="F:hydrolase activity, acting on carbon-nitrogen (but not peptide) bonds, in linear amides"/>
    <property type="evidence" value="ECO:0007669"/>
    <property type="project" value="InterPro"/>
</dbReference>
<keyword evidence="8" id="KW-1185">Reference proteome</keyword>
<reference evidence="7" key="1">
    <citation type="submission" date="2016-10" db="EMBL/GenBank/DDBJ databases">
        <authorList>
            <person name="See-Too W.S."/>
        </authorList>
    </citation>
    <scope>NUCLEOTIDE SEQUENCE</scope>
    <source>
        <strain evidence="7">L10.15</strain>
    </source>
</reference>
<evidence type="ECO:0000256" key="5">
    <source>
        <dbReference type="PIRSR" id="PIRSR001227-2"/>
    </source>
</evidence>
<dbReference type="InterPro" id="IPR014395">
    <property type="entry name" value="Pen/GL7ACA/AHL_acylase"/>
</dbReference>
<comment type="cofactor">
    <cofactor evidence="5">
        <name>Ca(2+)</name>
        <dbReference type="ChEBI" id="CHEBI:29108"/>
    </cofactor>
    <text evidence="5">Binds 1 Ca(2+) ion per dimer.</text>
</comment>
<dbReference type="InterPro" id="IPR043146">
    <property type="entry name" value="Penicillin_amidase_N_B-knob"/>
</dbReference>
<name>A0A1B1RZW5_9BACL</name>
<dbReference type="KEGG" id="pll:I858_005445"/>
<dbReference type="PANTHER" id="PTHR34218">
    <property type="entry name" value="PEPTIDASE S45 PENICILLIN AMIDASE"/>
    <property type="match status" value="1"/>
</dbReference>
<dbReference type="PANTHER" id="PTHR34218:SF4">
    <property type="entry name" value="ACYL-HOMOSERINE LACTONE ACYLASE QUIP"/>
    <property type="match status" value="1"/>
</dbReference>
<dbReference type="CDD" id="cd03747">
    <property type="entry name" value="Ntn_PGA_like"/>
    <property type="match status" value="1"/>
</dbReference>
<dbReference type="Gene3D" id="1.10.1400.10">
    <property type="match status" value="1"/>
</dbReference>
<keyword evidence="6" id="KW-0472">Membrane</keyword>
<dbReference type="InterPro" id="IPR023343">
    <property type="entry name" value="Penicillin_amidase_dom1"/>
</dbReference>